<reference evidence="1" key="1">
    <citation type="submission" date="2016-10" db="EMBL/GenBank/DDBJ databases">
        <authorList>
            <person name="Benchimol M."/>
            <person name="Almeida L.G."/>
            <person name="Vasconcelos A.T."/>
            <person name="Perreira-Neves A."/>
            <person name="Rosa I.A."/>
            <person name="Tasca T."/>
            <person name="Bogo M.R."/>
            <person name="de Souza W."/>
        </authorList>
    </citation>
    <scope>NUCLEOTIDE SEQUENCE [LARGE SCALE GENOMIC DNA]</scope>
    <source>
        <strain evidence="1">K</strain>
    </source>
</reference>
<dbReference type="Proteomes" id="UP000179807">
    <property type="component" value="Unassembled WGS sequence"/>
</dbReference>
<dbReference type="EMBL" id="MLAK01001009">
    <property type="protein sequence ID" value="OHS99348.1"/>
    <property type="molecule type" value="Genomic_DNA"/>
</dbReference>
<dbReference type="GeneID" id="94844238"/>
<evidence type="ECO:0000313" key="1">
    <source>
        <dbReference type="EMBL" id="OHS99348.1"/>
    </source>
</evidence>
<sequence length="804" mass="93850">MTNILIDEDKIKLTLYPLRNWETTSIKASLKLMQYSSSFDLQHMLKQVSLLNYIMNDGKCKDLIDFASKIQQKPEKIYSMMSTNVAEIFSQWILNFLEHPKEFGIAVSSFFPDNDESSYLFAQSTFPTIFFNFVSEQFQSLALEFLYQVIKRVTPELRDMYIETFINSSLTFSSCFWNEFWILKGSKVSKSVSDIFDVFLNALSVAFSSLSIYQYQILIYYSKNHKSSFGSFIINVLTKFLYGNKMTSSTNKNESSLKDLFHFIKEHPTSPHVNLMINALENKKYHVFLPPHNEIQSEFKTTFVITLHECILLQNLAKQNPSLLQIKFMPGLAISEKNYDNFQCVTFAIATKTLFPFQKDDGLKLIFQKNEPIQVDGKLGWSTLKKVSDKLSILPIDIFTSNHPDAVHLRENFSCFKDPSFYDFILKKTYNKCVSTLAHFESFSWKIYSQSFNKNFMEKVELTLFYQFKNLSQLILHLKLQNEKVNPNPPPIPKPDSSIKNTDIPQEDTDLFINQNKSKLRRGQKYYGFITPTVKSSQEVIYTRTHRANTECNRSAIPPSQRFDKITNQNTIGSKRNSQRISNHKVQKIQNGKINNPKVVPLLIENKVEVSLFSRFIENAWKNCDNEKLKFWILIAKLNETPFIDQRIPKLQQKYTELISGLRAKKLYRHKRKWQTSKYLRICSQKFELLKIPNYGSSLIEFISVALNLTMIASTTFKKGTKKYKKLCFKLFRRCLLLSSNDSIFEIFIFIEKILLAFPEMHLLLHNNELEALKFIESNFWALLKKLDCALMEQAIECRKTLVI</sequence>
<dbReference type="RefSeq" id="XP_068352485.1">
    <property type="nucleotide sequence ID" value="XM_068509534.1"/>
</dbReference>
<dbReference type="AlphaFoldDB" id="A0A1J4JQ42"/>
<gene>
    <name evidence="1" type="ORF">TRFO_34199</name>
</gene>
<accession>A0A1J4JQ42</accession>
<dbReference type="OrthoDB" id="10687392at2759"/>
<evidence type="ECO:0000313" key="2">
    <source>
        <dbReference type="Proteomes" id="UP000179807"/>
    </source>
</evidence>
<comment type="caution">
    <text evidence="1">The sequence shown here is derived from an EMBL/GenBank/DDBJ whole genome shotgun (WGS) entry which is preliminary data.</text>
</comment>
<keyword evidence="2" id="KW-1185">Reference proteome</keyword>
<protein>
    <submittedName>
        <fullName evidence="1">Uncharacterized protein</fullName>
    </submittedName>
</protein>
<name>A0A1J4JQ42_9EUKA</name>
<dbReference type="VEuPathDB" id="TrichDB:TRFO_34199"/>
<proteinExistence type="predicted"/>
<organism evidence="1 2">
    <name type="scientific">Tritrichomonas foetus</name>
    <dbReference type="NCBI Taxonomy" id="1144522"/>
    <lineage>
        <taxon>Eukaryota</taxon>
        <taxon>Metamonada</taxon>
        <taxon>Parabasalia</taxon>
        <taxon>Tritrichomonadida</taxon>
        <taxon>Tritrichomonadidae</taxon>
        <taxon>Tritrichomonas</taxon>
    </lineage>
</organism>